<dbReference type="GO" id="GO:0000156">
    <property type="term" value="F:phosphorelay response regulator activity"/>
    <property type="evidence" value="ECO:0007669"/>
    <property type="project" value="TreeGrafter"/>
</dbReference>
<keyword evidence="5 9" id="KW-0238">DNA-binding</keyword>
<name>A0A4R2KXC0_9FIRM</name>
<evidence type="ECO:0000256" key="4">
    <source>
        <dbReference type="ARBA" id="ARBA00023015"/>
    </source>
</evidence>
<dbReference type="CDD" id="cd17574">
    <property type="entry name" value="REC_OmpR"/>
    <property type="match status" value="1"/>
</dbReference>
<dbReference type="Proteomes" id="UP000294919">
    <property type="component" value="Unassembled WGS sequence"/>
</dbReference>
<dbReference type="PANTHER" id="PTHR48111">
    <property type="entry name" value="REGULATOR OF RPOS"/>
    <property type="match status" value="1"/>
</dbReference>
<feature type="domain" description="OmpR/PhoB-type" evidence="11">
    <location>
        <begin position="125"/>
        <end position="221"/>
    </location>
</feature>
<keyword evidence="6" id="KW-0804">Transcription</keyword>
<dbReference type="GO" id="GO:0006355">
    <property type="term" value="P:regulation of DNA-templated transcription"/>
    <property type="evidence" value="ECO:0007669"/>
    <property type="project" value="InterPro"/>
</dbReference>
<dbReference type="GO" id="GO:0005829">
    <property type="term" value="C:cytosol"/>
    <property type="evidence" value="ECO:0007669"/>
    <property type="project" value="TreeGrafter"/>
</dbReference>
<keyword evidence="4" id="KW-0805">Transcription regulation</keyword>
<dbReference type="SUPFAM" id="SSF52172">
    <property type="entry name" value="CheY-like"/>
    <property type="match status" value="1"/>
</dbReference>
<keyword evidence="2 8" id="KW-0597">Phosphoprotein</keyword>
<organism evidence="12 13">
    <name type="scientific">Marinisporobacter balticus</name>
    <dbReference type="NCBI Taxonomy" id="2018667"/>
    <lineage>
        <taxon>Bacteria</taxon>
        <taxon>Bacillati</taxon>
        <taxon>Bacillota</taxon>
        <taxon>Clostridia</taxon>
        <taxon>Peptostreptococcales</taxon>
        <taxon>Thermotaleaceae</taxon>
        <taxon>Marinisporobacter</taxon>
    </lineage>
</organism>
<dbReference type="SMART" id="SM00862">
    <property type="entry name" value="Trans_reg_C"/>
    <property type="match status" value="1"/>
</dbReference>
<evidence type="ECO:0000259" key="10">
    <source>
        <dbReference type="PROSITE" id="PS50110"/>
    </source>
</evidence>
<dbReference type="InterPro" id="IPR001789">
    <property type="entry name" value="Sig_transdc_resp-reg_receiver"/>
</dbReference>
<dbReference type="PANTHER" id="PTHR48111:SF73">
    <property type="entry name" value="ALKALINE PHOSPHATASE SYNTHESIS TRANSCRIPTIONAL REGULATORY PROTEIN PHOP"/>
    <property type="match status" value="1"/>
</dbReference>
<evidence type="ECO:0000256" key="8">
    <source>
        <dbReference type="PROSITE-ProRule" id="PRU00169"/>
    </source>
</evidence>
<evidence type="ECO:0000256" key="9">
    <source>
        <dbReference type="PROSITE-ProRule" id="PRU01091"/>
    </source>
</evidence>
<dbReference type="OrthoDB" id="9790442at2"/>
<evidence type="ECO:0000256" key="6">
    <source>
        <dbReference type="ARBA" id="ARBA00023163"/>
    </source>
</evidence>
<dbReference type="InterPro" id="IPR039420">
    <property type="entry name" value="WalR-like"/>
</dbReference>
<keyword evidence="3" id="KW-0902">Two-component regulatory system</keyword>
<evidence type="ECO:0000256" key="7">
    <source>
        <dbReference type="ARBA" id="ARBA00024867"/>
    </source>
</evidence>
<evidence type="ECO:0000259" key="11">
    <source>
        <dbReference type="PROSITE" id="PS51755"/>
    </source>
</evidence>
<dbReference type="PROSITE" id="PS51755">
    <property type="entry name" value="OMPR_PHOB"/>
    <property type="match status" value="1"/>
</dbReference>
<feature type="domain" description="Response regulatory" evidence="10">
    <location>
        <begin position="5"/>
        <end position="118"/>
    </location>
</feature>
<reference evidence="12 13" key="1">
    <citation type="submission" date="2019-03" db="EMBL/GenBank/DDBJ databases">
        <title>Genomic Encyclopedia of Type Strains, Phase IV (KMG-IV): sequencing the most valuable type-strain genomes for metagenomic binning, comparative biology and taxonomic classification.</title>
        <authorList>
            <person name="Goeker M."/>
        </authorList>
    </citation>
    <scope>NUCLEOTIDE SEQUENCE [LARGE SCALE GENOMIC DNA]</scope>
    <source>
        <strain evidence="12 13">DSM 102940</strain>
    </source>
</reference>
<dbReference type="Gene3D" id="6.10.250.690">
    <property type="match status" value="1"/>
</dbReference>
<comment type="caution">
    <text evidence="12">The sequence shown here is derived from an EMBL/GenBank/DDBJ whole genome shotgun (WGS) entry which is preliminary data.</text>
</comment>
<dbReference type="CDD" id="cd00383">
    <property type="entry name" value="trans_reg_C"/>
    <property type="match status" value="1"/>
</dbReference>
<sequence length="223" mass="26301">MRGKKILVVEDESRMRRLIGDYLKREDVHIIEAEDGKEALDLFEQEKIDLIILDIMLPKYDGWTVCREIRKTSNVPIVMLTARSEESDELFGFELGADEYVTKPFRPNILVARVKALLKRHMKEEKIMNFETIQIDIKGHRVFLDGIEIEMTPKEYELLLYMANNKGKALSREQLLDGVWGYDYYGDLRTVDTHIKRLRIKLRDKNYVIQTVRGVGYRFEVEK</sequence>
<dbReference type="FunFam" id="3.40.50.2300:FF:000001">
    <property type="entry name" value="DNA-binding response regulator PhoB"/>
    <property type="match status" value="1"/>
</dbReference>
<keyword evidence="13" id="KW-1185">Reference proteome</keyword>
<dbReference type="Pfam" id="PF00486">
    <property type="entry name" value="Trans_reg_C"/>
    <property type="match status" value="1"/>
</dbReference>
<evidence type="ECO:0000256" key="1">
    <source>
        <dbReference type="ARBA" id="ARBA00018672"/>
    </source>
</evidence>
<evidence type="ECO:0000256" key="5">
    <source>
        <dbReference type="ARBA" id="ARBA00023125"/>
    </source>
</evidence>
<evidence type="ECO:0000256" key="2">
    <source>
        <dbReference type="ARBA" id="ARBA00022553"/>
    </source>
</evidence>
<gene>
    <name evidence="12" type="ORF">EV214_10447</name>
</gene>
<dbReference type="AlphaFoldDB" id="A0A4R2KXC0"/>
<dbReference type="EMBL" id="SLWV01000004">
    <property type="protein sequence ID" value="TCO78664.1"/>
    <property type="molecule type" value="Genomic_DNA"/>
</dbReference>
<feature type="DNA-binding region" description="OmpR/PhoB-type" evidence="9">
    <location>
        <begin position="125"/>
        <end position="221"/>
    </location>
</feature>
<protein>
    <recommendedName>
        <fullName evidence="1">Stage 0 sporulation protein A homolog</fullName>
    </recommendedName>
</protein>
<proteinExistence type="predicted"/>
<dbReference type="FunFam" id="1.10.10.10:FF:000018">
    <property type="entry name" value="DNA-binding response regulator ResD"/>
    <property type="match status" value="1"/>
</dbReference>
<dbReference type="PROSITE" id="PS50110">
    <property type="entry name" value="RESPONSE_REGULATORY"/>
    <property type="match status" value="1"/>
</dbReference>
<dbReference type="InterPro" id="IPR001867">
    <property type="entry name" value="OmpR/PhoB-type_DNA-bd"/>
</dbReference>
<accession>A0A4R2KXC0</accession>
<dbReference type="Pfam" id="PF00072">
    <property type="entry name" value="Response_reg"/>
    <property type="match status" value="1"/>
</dbReference>
<dbReference type="Gene3D" id="3.40.50.2300">
    <property type="match status" value="1"/>
</dbReference>
<comment type="function">
    <text evidence="7">May play the central regulatory role in sporulation. It may be an element of the effector pathway responsible for the activation of sporulation genes in response to nutritional stress. Spo0A may act in concert with spo0H (a sigma factor) to control the expression of some genes that are critical to the sporulation process.</text>
</comment>
<evidence type="ECO:0000256" key="3">
    <source>
        <dbReference type="ARBA" id="ARBA00023012"/>
    </source>
</evidence>
<dbReference type="InterPro" id="IPR036388">
    <property type="entry name" value="WH-like_DNA-bd_sf"/>
</dbReference>
<evidence type="ECO:0000313" key="12">
    <source>
        <dbReference type="EMBL" id="TCO78664.1"/>
    </source>
</evidence>
<dbReference type="Gene3D" id="1.10.10.10">
    <property type="entry name" value="Winged helix-like DNA-binding domain superfamily/Winged helix DNA-binding domain"/>
    <property type="match status" value="1"/>
</dbReference>
<evidence type="ECO:0000313" key="13">
    <source>
        <dbReference type="Proteomes" id="UP000294919"/>
    </source>
</evidence>
<dbReference type="RefSeq" id="WP_132243143.1">
    <property type="nucleotide sequence ID" value="NZ_SLWV01000004.1"/>
</dbReference>
<dbReference type="GO" id="GO:0032993">
    <property type="term" value="C:protein-DNA complex"/>
    <property type="evidence" value="ECO:0007669"/>
    <property type="project" value="TreeGrafter"/>
</dbReference>
<dbReference type="InterPro" id="IPR011006">
    <property type="entry name" value="CheY-like_superfamily"/>
</dbReference>
<feature type="modified residue" description="4-aspartylphosphate" evidence="8">
    <location>
        <position position="54"/>
    </location>
</feature>
<dbReference type="SMART" id="SM00448">
    <property type="entry name" value="REC"/>
    <property type="match status" value="1"/>
</dbReference>
<dbReference type="GO" id="GO:0000976">
    <property type="term" value="F:transcription cis-regulatory region binding"/>
    <property type="evidence" value="ECO:0007669"/>
    <property type="project" value="TreeGrafter"/>
</dbReference>